<evidence type="ECO:0000313" key="4">
    <source>
        <dbReference type="Proteomes" id="UP001172082"/>
    </source>
</evidence>
<comment type="caution">
    <text evidence="3">The sequence shown here is derived from an EMBL/GenBank/DDBJ whole genome shotgun (WGS) entry which is preliminary data.</text>
</comment>
<dbReference type="PANTHER" id="PTHR16026">
    <property type="entry name" value="CARTILAGE ACIDIC PROTEIN 1"/>
    <property type="match status" value="1"/>
</dbReference>
<dbReference type="Proteomes" id="UP001172082">
    <property type="component" value="Unassembled WGS sequence"/>
</dbReference>
<keyword evidence="4" id="KW-1185">Reference proteome</keyword>
<protein>
    <submittedName>
        <fullName evidence="3">CRTAC1 family protein</fullName>
    </submittedName>
</protein>
<evidence type="ECO:0000256" key="1">
    <source>
        <dbReference type="ARBA" id="ARBA00022729"/>
    </source>
</evidence>
<evidence type="ECO:0000259" key="2">
    <source>
        <dbReference type="Pfam" id="PF07593"/>
    </source>
</evidence>
<dbReference type="Pfam" id="PF13517">
    <property type="entry name" value="FG-GAP_3"/>
    <property type="match status" value="5"/>
</dbReference>
<evidence type="ECO:0000313" key="3">
    <source>
        <dbReference type="EMBL" id="MDN5205024.1"/>
    </source>
</evidence>
<dbReference type="InterPro" id="IPR011519">
    <property type="entry name" value="UnbV_ASPIC"/>
</dbReference>
<dbReference type="InterPro" id="IPR013517">
    <property type="entry name" value="FG-GAP"/>
</dbReference>
<accession>A0ABT8KW77</accession>
<proteinExistence type="predicted"/>
<sequence length="1108" mass="124002">MTSNLFKFLFAASLIGLGACQKSVDDLPMDKLFTEIPVEISGVDFQNKVLESEQLHYYKYLYIYIGGGVATADFNNDGLVDLFFVSNIYHNRLFLNQGNFRFENITISAGIEKRIGFDTGVSIADVNNDGFLDIYVCRAGWFESGEKLANMLYINNGDLTFTEKAKEYGLADENRSISSTFFDYDKDGDLDLYLANAPSGFTLSDKILDLKDVQTNSRTASFKGSDKLYRNNGIGSFSDVSIEAGILPDLGFGLNAQVGDLNGDGWLDVYVSNDFIGPDFAYLNNGNGTFSEGRNQLFKHISYYSMGSDIADINNDGLTELMVMDMSPEDYVRSKTTMSMMPTPRFNEMVEKDYHHQYMHNVLQLNNGNGTYSEIANLSGISKTDWSWSSLFADFDLDGYNDVYVTNGVYRDVVDRDMNNKINKYIDENKALLTKADFFNFTQMLPQQKLTNYFFRNTGELIFENKSTDWVQEKPTFSNGAAYADLDNDGDLDLVVSNLDENATILRNNSQALTDHGFLQFKLKGPENNLHGVGTMVKMRLSNGQVQTRQLINSRGYLSAVSNKLHFGLGKHKSVPEIEIVWPDGKMQILKNIEVNQLITVDYTDASDGQIKLVKETDAKKIFDKQTTTYKHQDTPFDDYSKQLLLPHKLSQTGPALAKADINNDGLEDLFIGGGHNQSSQLLLAKAEGGFEKMMVQDFKEDKQFEDTGACFFDADGDGDLDLYVVSGSYEFDAGSEMLEDRLYINKGMGKYTRTNHIPKILEAGSIAVPADFDQDGDTDLFVGGRVLPGKYPYAPSSYLLINQQGRFSDITTELAPEIRNIGMVTDAVWHDIDNDDDLDLIIAGEWMGIEVFVNESGKLSPGTSYHNLSSTTGWWNKILIDDIDNDGDQDIIAGNLGLNYKFHASNEKPLHVYTNDFDNNGIEDIVLAKYYDGKQVPVRGKKCTSEQMPFLKEKFKEYSAFANEDITGIFGDNIETSLHYQVNEFRSGIFVNSGNGDFSFVAFPIEAQLSPINAILFEDFDGDNNRDLLLAGNNYHAEVETTRADAGKGSFLKGSGGHTFKYIPNTKTGFFVDKDVRAMVLIENGSKQMVFIANNNDSHDLFFIKEK</sequence>
<feature type="domain" description="ASPIC/UnbV" evidence="2">
    <location>
        <begin position="532"/>
        <end position="600"/>
    </location>
</feature>
<dbReference type="InterPro" id="IPR027039">
    <property type="entry name" value="Crtac1"/>
</dbReference>
<reference evidence="3" key="1">
    <citation type="submission" date="2023-06" db="EMBL/GenBank/DDBJ databases">
        <title>Genomic of Parafulvivirga corallium.</title>
        <authorList>
            <person name="Wang G."/>
        </authorList>
    </citation>
    <scope>NUCLEOTIDE SEQUENCE</scope>
    <source>
        <strain evidence="3">BMA10</strain>
    </source>
</reference>
<dbReference type="RefSeq" id="WP_346755048.1">
    <property type="nucleotide sequence ID" value="NZ_JAUJEA010000014.1"/>
</dbReference>
<keyword evidence="1" id="KW-0732">Signal</keyword>
<name>A0ABT8KW77_9BACT</name>
<dbReference type="Gene3D" id="2.130.10.130">
    <property type="entry name" value="Integrin alpha, N-terminal"/>
    <property type="match status" value="3"/>
</dbReference>
<dbReference type="SUPFAM" id="SSF69318">
    <property type="entry name" value="Integrin alpha N-terminal domain"/>
    <property type="match status" value="3"/>
</dbReference>
<dbReference type="Pfam" id="PF07593">
    <property type="entry name" value="UnbV_ASPIC"/>
    <property type="match status" value="1"/>
</dbReference>
<dbReference type="EMBL" id="JAUJEA010000014">
    <property type="protein sequence ID" value="MDN5205024.1"/>
    <property type="molecule type" value="Genomic_DNA"/>
</dbReference>
<organism evidence="3 4">
    <name type="scientific">Splendidivirga corallicola</name>
    <dbReference type="NCBI Taxonomy" id="3051826"/>
    <lineage>
        <taxon>Bacteria</taxon>
        <taxon>Pseudomonadati</taxon>
        <taxon>Bacteroidota</taxon>
        <taxon>Cytophagia</taxon>
        <taxon>Cytophagales</taxon>
        <taxon>Splendidivirgaceae</taxon>
        <taxon>Splendidivirga</taxon>
    </lineage>
</organism>
<gene>
    <name evidence="3" type="ORF">QQ008_26785</name>
</gene>
<dbReference type="PROSITE" id="PS51257">
    <property type="entry name" value="PROKAR_LIPOPROTEIN"/>
    <property type="match status" value="1"/>
</dbReference>
<dbReference type="PANTHER" id="PTHR16026:SF0">
    <property type="entry name" value="CARTILAGE ACIDIC PROTEIN 1"/>
    <property type="match status" value="1"/>
</dbReference>
<dbReference type="InterPro" id="IPR028994">
    <property type="entry name" value="Integrin_alpha_N"/>
</dbReference>